<dbReference type="AlphaFoldDB" id="A0A4Q5J633"/>
<keyword evidence="13" id="KW-1185">Reference proteome</keyword>
<dbReference type="InterPro" id="IPR035914">
    <property type="entry name" value="Sperma_CUB_dom_sf"/>
</dbReference>
<dbReference type="InterPro" id="IPR001570">
    <property type="entry name" value="Peptidase_M4_C_domain"/>
</dbReference>
<evidence type="ECO:0000256" key="6">
    <source>
        <dbReference type="ARBA" id="ARBA00022833"/>
    </source>
</evidence>
<protein>
    <recommendedName>
        <fullName evidence="10">Neutral metalloproteinase</fullName>
        <ecNumber evidence="10">3.4.24.-</ecNumber>
    </recommendedName>
</protein>
<dbReference type="EMBL" id="SDPU01000020">
    <property type="protein sequence ID" value="RYU13025.1"/>
    <property type="molecule type" value="Genomic_DNA"/>
</dbReference>
<evidence type="ECO:0000256" key="9">
    <source>
        <dbReference type="PIRSR" id="PIRSR623612-1"/>
    </source>
</evidence>
<dbReference type="EC" id="3.4.24.-" evidence="10"/>
<evidence type="ECO:0000256" key="10">
    <source>
        <dbReference type="RuleBase" id="RU366073"/>
    </source>
</evidence>
<dbReference type="GO" id="GO:0004222">
    <property type="term" value="F:metalloendopeptidase activity"/>
    <property type="evidence" value="ECO:0007669"/>
    <property type="project" value="UniProtKB-UniRule"/>
</dbReference>
<keyword evidence="5 10" id="KW-0378">Hydrolase</keyword>
<feature type="chain" id="PRO_5039756398" description="Neutral metalloproteinase" evidence="10">
    <location>
        <begin position="24"/>
        <end position="633"/>
    </location>
</feature>
<sequence>MRYRSVTAISASLLLGASSLVLATSSNAQPQDASRPAATTAGSFALSGADAAAYRLPGDVTKVWSTTLPGGLTQTRYQQYVGNASVLGGQVTVIRDASGTASAVIGAHFPGLDASNAKSLNRADAREVVQERVGARGDWTSVLRIDPRTGKQFFEVDAIRDATRPVRWVNAANGEILNAYNAIAEGTGKGVKGDTKTIDTTQNGAAYELKSADGRQVTYDVGNTTTTASLMTDPDDTWDTNNTKMTSPSQAPGVDAHYYANVVDDFYSDTFGRNSIDGNGMVIKSFVHYDRNYCNAFWNGAYMTYGDGDGRSCLPLSGGLDVDGHELTHGVTEFTSGLIYENESGALNEAFSDMMGNTIEYYAESKGLDPAAQPDFRIGEDVINPGTAGAGFRNMGDPGEFGDPAHYSLRYTGTADNGGVHTNSGIANHAYYLAVNGGQNAGCTAPYQTYTGPDCAITVPAVGLARATQIFYTGFTSLTEYANFCDARNATVVATANGKERSAIGAAWDAVGVKNGCAPGTPPPPPCTDVTTSSVPFGSPHPYGNNGDCDYTFTNPAGGGYKLHFSVLDLEKDYDYLYLKDANGTLLATYTGAAKGTRGVDTPCISTPTAVLNLVTDAGVTAQGFTVDAVKPC</sequence>
<dbReference type="Gene3D" id="1.10.390.10">
    <property type="entry name" value="Neutral Protease Domain 2"/>
    <property type="match status" value="1"/>
</dbReference>
<dbReference type="GO" id="GO:0005576">
    <property type="term" value="C:extracellular region"/>
    <property type="evidence" value="ECO:0007669"/>
    <property type="project" value="UniProtKB-SubCell"/>
</dbReference>
<comment type="subcellular location">
    <subcellularLocation>
        <location evidence="10">Secreted</location>
    </subcellularLocation>
</comment>
<evidence type="ECO:0000256" key="8">
    <source>
        <dbReference type="ARBA" id="ARBA00023157"/>
    </source>
</evidence>
<dbReference type="CDD" id="cd09597">
    <property type="entry name" value="M4_TLP"/>
    <property type="match status" value="1"/>
</dbReference>
<keyword evidence="2 10" id="KW-0645">Protease</keyword>
<evidence type="ECO:0000256" key="3">
    <source>
        <dbReference type="ARBA" id="ARBA00022723"/>
    </source>
</evidence>
<keyword evidence="8" id="KW-1015">Disulfide bond</keyword>
<name>A0A4Q5J633_9ACTN</name>
<feature type="active site" evidence="9">
    <location>
        <position position="326"/>
    </location>
</feature>
<dbReference type="PANTHER" id="PTHR33794:SF1">
    <property type="entry name" value="BACILLOLYSIN"/>
    <property type="match status" value="1"/>
</dbReference>
<dbReference type="GO" id="GO:0006508">
    <property type="term" value="P:proteolysis"/>
    <property type="evidence" value="ECO:0007669"/>
    <property type="project" value="UniProtKB-KW"/>
</dbReference>
<dbReference type="Pfam" id="PF07504">
    <property type="entry name" value="FTP"/>
    <property type="match status" value="1"/>
</dbReference>
<evidence type="ECO:0000313" key="13">
    <source>
        <dbReference type="Proteomes" id="UP000291189"/>
    </source>
</evidence>
<dbReference type="InterPro" id="IPR000859">
    <property type="entry name" value="CUB_dom"/>
</dbReference>
<evidence type="ECO:0000256" key="5">
    <source>
        <dbReference type="ARBA" id="ARBA00022801"/>
    </source>
</evidence>
<dbReference type="SMART" id="SM00042">
    <property type="entry name" value="CUB"/>
    <property type="match status" value="1"/>
</dbReference>
<accession>A0A4Q5J633</accession>
<dbReference type="PANTHER" id="PTHR33794">
    <property type="entry name" value="BACILLOLYSIN"/>
    <property type="match status" value="1"/>
</dbReference>
<dbReference type="Pfam" id="PF01447">
    <property type="entry name" value="Peptidase_M4"/>
    <property type="match status" value="1"/>
</dbReference>
<feature type="active site" description="Proton donor" evidence="9">
    <location>
        <position position="421"/>
    </location>
</feature>
<dbReference type="InterPro" id="IPR023612">
    <property type="entry name" value="Peptidase_M4"/>
</dbReference>
<dbReference type="Pfam" id="PF02868">
    <property type="entry name" value="Peptidase_M4_C"/>
    <property type="match status" value="1"/>
</dbReference>
<dbReference type="InterPro" id="IPR050728">
    <property type="entry name" value="Zinc_Metalloprotease_M4"/>
</dbReference>
<keyword evidence="4 10" id="KW-0732">Signal</keyword>
<dbReference type="PROSITE" id="PS01180">
    <property type="entry name" value="CUB"/>
    <property type="match status" value="1"/>
</dbReference>
<dbReference type="Proteomes" id="UP000291189">
    <property type="component" value="Unassembled WGS sequence"/>
</dbReference>
<keyword evidence="6 10" id="KW-0862">Zinc</keyword>
<dbReference type="CDD" id="cd00041">
    <property type="entry name" value="CUB"/>
    <property type="match status" value="1"/>
</dbReference>
<feature type="signal peptide" evidence="10">
    <location>
        <begin position="1"/>
        <end position="23"/>
    </location>
</feature>
<evidence type="ECO:0000313" key="12">
    <source>
        <dbReference type="EMBL" id="RYU13025.1"/>
    </source>
</evidence>
<comment type="function">
    <text evidence="10">Extracellular zinc metalloprotease.</text>
</comment>
<evidence type="ECO:0000256" key="7">
    <source>
        <dbReference type="ARBA" id="ARBA00023049"/>
    </source>
</evidence>
<feature type="domain" description="CUB" evidence="11">
    <location>
        <begin position="517"/>
        <end position="632"/>
    </location>
</feature>
<dbReference type="OrthoDB" id="291295at2"/>
<proteinExistence type="inferred from homology"/>
<organism evidence="12 13">
    <name type="scientific">Nocardioides iriomotensis</name>
    <dbReference type="NCBI Taxonomy" id="715784"/>
    <lineage>
        <taxon>Bacteria</taxon>
        <taxon>Bacillati</taxon>
        <taxon>Actinomycetota</taxon>
        <taxon>Actinomycetes</taxon>
        <taxon>Propionibacteriales</taxon>
        <taxon>Nocardioidaceae</taxon>
        <taxon>Nocardioides</taxon>
    </lineage>
</organism>
<comment type="cofactor">
    <cofactor evidence="10">
        <name>Zn(2+)</name>
        <dbReference type="ChEBI" id="CHEBI:29105"/>
    </cofactor>
</comment>
<keyword evidence="10" id="KW-0964">Secreted</keyword>
<evidence type="ECO:0000256" key="4">
    <source>
        <dbReference type="ARBA" id="ARBA00022729"/>
    </source>
</evidence>
<reference evidence="12 13" key="1">
    <citation type="submission" date="2019-01" db="EMBL/GenBank/DDBJ databases">
        <title>Nocardioides guangzhouensis sp. nov., an actinobacterium isolated from soil.</title>
        <authorList>
            <person name="Fu Y."/>
            <person name="Cai Y."/>
            <person name="Lin Z."/>
            <person name="Chen P."/>
        </authorList>
    </citation>
    <scope>NUCLEOTIDE SEQUENCE [LARGE SCALE GENOMIC DNA]</scope>
    <source>
        <strain evidence="12 13">NBRC 105384</strain>
    </source>
</reference>
<evidence type="ECO:0000256" key="1">
    <source>
        <dbReference type="ARBA" id="ARBA00009388"/>
    </source>
</evidence>
<gene>
    <name evidence="12" type="ORF">ETU37_08810</name>
</gene>
<evidence type="ECO:0000259" key="11">
    <source>
        <dbReference type="PROSITE" id="PS01180"/>
    </source>
</evidence>
<dbReference type="InterPro" id="IPR011096">
    <property type="entry name" value="FTP_domain"/>
</dbReference>
<keyword evidence="3" id="KW-0479">Metal-binding</keyword>
<evidence type="ECO:0000256" key="2">
    <source>
        <dbReference type="ARBA" id="ARBA00022670"/>
    </source>
</evidence>
<dbReference type="Gene3D" id="3.10.170.10">
    <property type="match status" value="1"/>
</dbReference>
<dbReference type="SUPFAM" id="SSF49854">
    <property type="entry name" value="Spermadhesin, CUB domain"/>
    <property type="match status" value="1"/>
</dbReference>
<dbReference type="RefSeq" id="WP_129986844.1">
    <property type="nucleotide sequence ID" value="NZ_SDPU01000020.1"/>
</dbReference>
<keyword evidence="7 10" id="KW-0482">Metalloprotease</keyword>
<comment type="caution">
    <text evidence="12">The sequence shown here is derived from an EMBL/GenBank/DDBJ whole genome shotgun (WGS) entry which is preliminary data.</text>
</comment>
<dbReference type="Pfam" id="PF00431">
    <property type="entry name" value="CUB"/>
    <property type="match status" value="1"/>
</dbReference>
<dbReference type="InterPro" id="IPR027268">
    <property type="entry name" value="Peptidase_M4/M1_CTD_sf"/>
</dbReference>
<dbReference type="InterPro" id="IPR013856">
    <property type="entry name" value="Peptidase_M4_domain"/>
</dbReference>
<dbReference type="GO" id="GO:0046872">
    <property type="term" value="F:metal ion binding"/>
    <property type="evidence" value="ECO:0007669"/>
    <property type="project" value="UniProtKB-UniRule"/>
</dbReference>
<dbReference type="SUPFAM" id="SSF55486">
    <property type="entry name" value="Metalloproteases ('zincins'), catalytic domain"/>
    <property type="match status" value="1"/>
</dbReference>
<comment type="similarity">
    <text evidence="1 10">Belongs to the peptidase M4 family.</text>
</comment>
<dbReference type="Gene3D" id="2.60.120.290">
    <property type="entry name" value="Spermadhesin, CUB domain"/>
    <property type="match status" value="1"/>
</dbReference>
<dbReference type="PRINTS" id="PR00730">
    <property type="entry name" value="THERMOLYSIN"/>
</dbReference>